<feature type="compositionally biased region" description="Polar residues" evidence="1">
    <location>
        <begin position="484"/>
        <end position="494"/>
    </location>
</feature>
<dbReference type="GO" id="GO:0004672">
    <property type="term" value="F:protein kinase activity"/>
    <property type="evidence" value="ECO:0007669"/>
    <property type="project" value="InterPro"/>
</dbReference>
<dbReference type="InterPro" id="IPR011042">
    <property type="entry name" value="6-blade_b-propeller_TolB-like"/>
</dbReference>
<feature type="transmembrane region" description="Helical" evidence="2">
    <location>
        <begin position="761"/>
        <end position="779"/>
    </location>
</feature>
<proteinExistence type="predicted"/>
<keyword evidence="2" id="KW-0812">Transmembrane</keyword>
<dbReference type="PROSITE" id="PS50011">
    <property type="entry name" value="PROTEIN_KINASE_DOM"/>
    <property type="match status" value="1"/>
</dbReference>
<evidence type="ECO:0000313" key="4">
    <source>
        <dbReference type="EMBL" id="GBG77410.1"/>
    </source>
</evidence>
<evidence type="ECO:0000259" key="3">
    <source>
        <dbReference type="PROSITE" id="PS50011"/>
    </source>
</evidence>
<keyword evidence="2" id="KW-1133">Transmembrane helix</keyword>
<feature type="domain" description="Protein kinase" evidence="3">
    <location>
        <begin position="555"/>
        <end position="895"/>
    </location>
</feature>
<dbReference type="Pfam" id="PF00069">
    <property type="entry name" value="Pkinase"/>
    <property type="match status" value="1"/>
</dbReference>
<dbReference type="InterPro" id="IPR008271">
    <property type="entry name" value="Ser/Thr_kinase_AS"/>
</dbReference>
<dbReference type="InterPro" id="IPR051564">
    <property type="entry name" value="LRR_receptor-like_kinase"/>
</dbReference>
<dbReference type="PANTHER" id="PTHR48055">
    <property type="entry name" value="LEUCINE-RICH REPEAT RECEPTOR PROTEIN KINASE EMS1"/>
    <property type="match status" value="1"/>
</dbReference>
<dbReference type="InterPro" id="IPR000719">
    <property type="entry name" value="Prot_kinase_dom"/>
</dbReference>
<dbReference type="SUPFAM" id="SSF56112">
    <property type="entry name" value="Protein kinase-like (PK-like)"/>
    <property type="match status" value="1"/>
</dbReference>
<dbReference type="SMART" id="SM00220">
    <property type="entry name" value="S_TKc"/>
    <property type="match status" value="1"/>
</dbReference>
<evidence type="ECO:0000313" key="5">
    <source>
        <dbReference type="Proteomes" id="UP000265515"/>
    </source>
</evidence>
<keyword evidence="5" id="KW-1185">Reference proteome</keyword>
<feature type="region of interest" description="Disordered" evidence="1">
    <location>
        <begin position="466"/>
        <end position="502"/>
    </location>
</feature>
<evidence type="ECO:0000256" key="1">
    <source>
        <dbReference type="SAM" id="MobiDB-lite"/>
    </source>
</evidence>
<dbReference type="PANTHER" id="PTHR48055:SF46">
    <property type="entry name" value="LEUCINE-RICH REPEAT SERINE_THREONINE-PROTEIN KINASE 1"/>
    <property type="match status" value="1"/>
</dbReference>
<dbReference type="Gene3D" id="3.30.200.20">
    <property type="entry name" value="Phosphorylase Kinase, domain 1"/>
    <property type="match status" value="1"/>
</dbReference>
<dbReference type="InterPro" id="IPR011009">
    <property type="entry name" value="Kinase-like_dom_sf"/>
</dbReference>
<comment type="caution">
    <text evidence="4">The sequence shown here is derived from an EMBL/GenBank/DDBJ whole genome shotgun (WGS) entry which is preliminary data.</text>
</comment>
<keyword evidence="2" id="KW-0472">Membrane</keyword>
<protein>
    <recommendedName>
        <fullName evidence="3">Protein kinase domain-containing protein</fullName>
    </recommendedName>
</protein>
<reference evidence="4 5" key="1">
    <citation type="journal article" date="2018" name="Cell">
        <title>The Chara Genome: Secondary Complexity and Implications for Plant Terrestrialization.</title>
        <authorList>
            <person name="Nishiyama T."/>
            <person name="Sakayama H."/>
            <person name="Vries J.D."/>
            <person name="Buschmann H."/>
            <person name="Saint-Marcoux D."/>
            <person name="Ullrich K.K."/>
            <person name="Haas F.B."/>
            <person name="Vanderstraeten L."/>
            <person name="Becker D."/>
            <person name="Lang D."/>
            <person name="Vosolsobe S."/>
            <person name="Rombauts S."/>
            <person name="Wilhelmsson P.K.I."/>
            <person name="Janitza P."/>
            <person name="Kern R."/>
            <person name="Heyl A."/>
            <person name="Rumpler F."/>
            <person name="Villalobos L.I.A.C."/>
            <person name="Clay J.M."/>
            <person name="Skokan R."/>
            <person name="Toyoda A."/>
            <person name="Suzuki Y."/>
            <person name="Kagoshima H."/>
            <person name="Schijlen E."/>
            <person name="Tajeshwar N."/>
            <person name="Catarino B."/>
            <person name="Hetherington A.J."/>
            <person name="Saltykova A."/>
            <person name="Bonnot C."/>
            <person name="Breuninger H."/>
            <person name="Symeonidi A."/>
            <person name="Radhakrishnan G.V."/>
            <person name="Van Nieuwerburgh F."/>
            <person name="Deforce D."/>
            <person name="Chang C."/>
            <person name="Karol K.G."/>
            <person name="Hedrich R."/>
            <person name="Ulvskov P."/>
            <person name="Glockner G."/>
            <person name="Delwiche C.F."/>
            <person name="Petrasek J."/>
            <person name="Van de Peer Y."/>
            <person name="Friml J."/>
            <person name="Beilby M."/>
            <person name="Dolan L."/>
            <person name="Kohara Y."/>
            <person name="Sugano S."/>
            <person name="Fujiyama A."/>
            <person name="Delaux P.-M."/>
            <person name="Quint M."/>
            <person name="TheiBen G."/>
            <person name="Hagemann M."/>
            <person name="Harholt J."/>
            <person name="Dunand C."/>
            <person name="Zachgo S."/>
            <person name="Langdale J."/>
            <person name="Maumus F."/>
            <person name="Straeten D.V.D."/>
            <person name="Gould S.B."/>
            <person name="Rensing S.A."/>
        </authorList>
    </citation>
    <scope>NUCLEOTIDE SEQUENCE [LARGE SCALE GENOMIC DNA]</scope>
    <source>
        <strain evidence="4 5">S276</strain>
    </source>
</reference>
<dbReference type="Gene3D" id="2.120.10.30">
    <property type="entry name" value="TolB, C-terminal domain"/>
    <property type="match status" value="1"/>
</dbReference>
<dbReference type="OrthoDB" id="2683818at2759"/>
<evidence type="ECO:0000256" key="2">
    <source>
        <dbReference type="SAM" id="Phobius"/>
    </source>
</evidence>
<dbReference type="Gene3D" id="1.10.510.10">
    <property type="entry name" value="Transferase(Phosphotransferase) domain 1"/>
    <property type="match status" value="1"/>
</dbReference>
<dbReference type="GO" id="GO:0005524">
    <property type="term" value="F:ATP binding"/>
    <property type="evidence" value="ECO:0007669"/>
    <property type="project" value="InterPro"/>
</dbReference>
<dbReference type="Gramene" id="GBG77410">
    <property type="protein sequence ID" value="GBG77410"/>
    <property type="gene ID" value="CBR_g23859"/>
</dbReference>
<dbReference type="SUPFAM" id="SSF101898">
    <property type="entry name" value="NHL repeat"/>
    <property type="match status" value="1"/>
</dbReference>
<feature type="transmembrane region" description="Helical" evidence="2">
    <location>
        <begin position="423"/>
        <end position="449"/>
    </location>
</feature>
<dbReference type="Proteomes" id="UP000265515">
    <property type="component" value="Unassembled WGS sequence"/>
</dbReference>
<sequence>MSGTSRRIAWNDSSPSFDKVSAVRNRRLQGQQNSIQILDDVLIAHHGAVVSRTEKPAVGTAACAIHALTLSLDENTIYYTESCREAVNLNGSESANATLYTDSDRSTVKKAEWIAGVKGYKISQIAEPWAAHTTETSTRGIANSSESDLGGLWGLLTLDATHLLVSSRDHNVLCRMDVTSGQCENIMMLTSPMQMAKHPTDNLLFVSLTDRIVTVDFRQSWSQTIVTILAGPTTNQETLGYQDSPSREMVRFGSPLIDPQAVSQDGRWLYVADQANNAVRKVSTSTGATTTAAGGRNATITADGGFNRSSGMVLTSNGCNLFISEGSGRLHLVALQRPSGYVVGIKTVANIRKPDGSPQWISSMILSMDDQRLFLATNDGQILSLHFNVSALQACDSCNATQLTTAGGPAAAAGARYKKAGALVGLAVGLGLSVSILCIVAGAAAAVFFGKARCCTYYQRGSQTALPAKSTHRSDERSDGAQAGTVTDENTMNDNLKPGQCRSSISVPAVSLSDIIIPESTVSPRTDDSRSSKEPLLANSIWEFPLSMMESVLADEYTVTVRSGGFGDVYKARMDIGGKQMDVAIKVMRGEINEQNFRQFKAELIALSSANHKAICRLLGVCTERDRFILVYPFVKGGSLFDRLHNRMSGARAGVGVGVGYSEQGHQHVSKIASCLQYLHHGLPQPILHRDVKSANVLIDIDGKAVNAYLTDFGVSKIRENGLGVGKPGYTSLPTSTVSGTPGYLPPEYAQQHKLTMSCDVFAFGVVLLELVTAHAAFVRGKPLYLWTRKQLEGTKFKGGVIMDSIWRQRGGPTIDPNVHQEQRLGGALPAFAPTNIETIIDPALPDRWAHWQKEMASEVVNLALRCTDSLLNRPSSKIVSQELDRIIANRMERLQE</sequence>
<name>A0A388L518_CHABU</name>
<dbReference type="AlphaFoldDB" id="A0A388L518"/>
<dbReference type="EMBL" id="BFEA01000267">
    <property type="protein sequence ID" value="GBG77410.1"/>
    <property type="molecule type" value="Genomic_DNA"/>
</dbReference>
<gene>
    <name evidence="4" type="ORF">CBR_g23859</name>
</gene>
<dbReference type="PROSITE" id="PS00108">
    <property type="entry name" value="PROTEIN_KINASE_ST"/>
    <property type="match status" value="1"/>
</dbReference>
<dbReference type="GO" id="GO:0016020">
    <property type="term" value="C:membrane"/>
    <property type="evidence" value="ECO:0007669"/>
    <property type="project" value="TreeGrafter"/>
</dbReference>
<accession>A0A388L518</accession>
<organism evidence="4 5">
    <name type="scientific">Chara braunii</name>
    <name type="common">Braun's stonewort</name>
    <dbReference type="NCBI Taxonomy" id="69332"/>
    <lineage>
        <taxon>Eukaryota</taxon>
        <taxon>Viridiplantae</taxon>
        <taxon>Streptophyta</taxon>
        <taxon>Charophyceae</taxon>
        <taxon>Charales</taxon>
        <taxon>Characeae</taxon>
        <taxon>Chara</taxon>
    </lineage>
</organism>